<proteinExistence type="predicted"/>
<accession>A0A9N8HHE5</accession>
<evidence type="ECO:0000313" key="4">
    <source>
        <dbReference type="Proteomes" id="UP001153069"/>
    </source>
</evidence>
<organism evidence="3 4">
    <name type="scientific">Seminavis robusta</name>
    <dbReference type="NCBI Taxonomy" id="568900"/>
    <lineage>
        <taxon>Eukaryota</taxon>
        <taxon>Sar</taxon>
        <taxon>Stramenopiles</taxon>
        <taxon>Ochrophyta</taxon>
        <taxon>Bacillariophyta</taxon>
        <taxon>Bacillariophyceae</taxon>
        <taxon>Bacillariophycidae</taxon>
        <taxon>Naviculales</taxon>
        <taxon>Naviculaceae</taxon>
        <taxon>Seminavis</taxon>
    </lineage>
</organism>
<dbReference type="InterPro" id="IPR052592">
    <property type="entry name" value="LRR-RLK"/>
</dbReference>
<dbReference type="PANTHER" id="PTHR48054">
    <property type="entry name" value="RECEPTOR KINASE-LIKE PROTEIN XA21"/>
    <property type="match status" value="1"/>
</dbReference>
<dbReference type="SUPFAM" id="SSF52058">
    <property type="entry name" value="L domain-like"/>
    <property type="match status" value="1"/>
</dbReference>
<protein>
    <submittedName>
        <fullName evidence="3">Receptor-like protein kinase</fullName>
    </submittedName>
</protein>
<sequence length="193" mass="21016">MFGIILAATSERKQITKLAFASKMRLIASIPVTIFTWVWKGPMEISLTTGKVPRELSLLSHLEALHIVSNRNVTATLEDMIPVELQKDVNLKSLQFWGNDLISGAIPDHVWKMSHLQVFNIGGNIVEGKLDPAVGNLVNLTKLEVGSNKMTGTLPSELGALSALTTLIVDYNLFSLALPHRSLANDQIGGTFG</sequence>
<keyword evidence="3" id="KW-0808">Transferase</keyword>
<evidence type="ECO:0000313" key="3">
    <source>
        <dbReference type="EMBL" id="CAB9515228.1"/>
    </source>
</evidence>
<dbReference type="OrthoDB" id="41648at2759"/>
<dbReference type="EMBL" id="CAICTM010000700">
    <property type="protein sequence ID" value="CAB9515228.1"/>
    <property type="molecule type" value="Genomic_DNA"/>
</dbReference>
<dbReference type="InterPro" id="IPR032675">
    <property type="entry name" value="LRR_dom_sf"/>
</dbReference>
<dbReference type="PANTHER" id="PTHR48054:SF47">
    <property type="entry name" value="OS06G0179800 PROTEIN"/>
    <property type="match status" value="1"/>
</dbReference>
<dbReference type="AlphaFoldDB" id="A0A9N8HHE5"/>
<evidence type="ECO:0000256" key="2">
    <source>
        <dbReference type="ARBA" id="ARBA00022737"/>
    </source>
</evidence>
<dbReference type="InterPro" id="IPR001611">
    <property type="entry name" value="Leu-rich_rpt"/>
</dbReference>
<keyword evidence="3" id="KW-0418">Kinase</keyword>
<name>A0A9N8HHE5_9STRA</name>
<gene>
    <name evidence="3" type="ORF">SEMRO_701_G189710.1</name>
</gene>
<dbReference type="FunFam" id="3.80.10.10:FF:000041">
    <property type="entry name" value="LRR receptor-like serine/threonine-protein kinase ERECTA"/>
    <property type="match status" value="1"/>
</dbReference>
<keyword evidence="4" id="KW-1185">Reference proteome</keyword>
<keyword evidence="2" id="KW-0677">Repeat</keyword>
<keyword evidence="1" id="KW-0433">Leucine-rich repeat</keyword>
<dbReference type="Gene3D" id="3.80.10.10">
    <property type="entry name" value="Ribonuclease Inhibitor"/>
    <property type="match status" value="1"/>
</dbReference>
<reference evidence="3" key="1">
    <citation type="submission" date="2020-06" db="EMBL/GenBank/DDBJ databases">
        <authorList>
            <consortium name="Plant Systems Biology data submission"/>
        </authorList>
    </citation>
    <scope>NUCLEOTIDE SEQUENCE</scope>
    <source>
        <strain evidence="3">D6</strain>
    </source>
</reference>
<evidence type="ECO:0000256" key="1">
    <source>
        <dbReference type="ARBA" id="ARBA00022614"/>
    </source>
</evidence>
<dbReference type="GO" id="GO:0016301">
    <property type="term" value="F:kinase activity"/>
    <property type="evidence" value="ECO:0007669"/>
    <property type="project" value="UniProtKB-KW"/>
</dbReference>
<comment type="caution">
    <text evidence="3">The sequence shown here is derived from an EMBL/GenBank/DDBJ whole genome shotgun (WGS) entry which is preliminary data.</text>
</comment>
<dbReference type="Proteomes" id="UP001153069">
    <property type="component" value="Unassembled WGS sequence"/>
</dbReference>
<dbReference type="Pfam" id="PF00560">
    <property type="entry name" value="LRR_1"/>
    <property type="match status" value="1"/>
</dbReference>
<keyword evidence="3" id="KW-0675">Receptor</keyword>